<proteinExistence type="predicted"/>
<evidence type="ECO:0000313" key="4">
    <source>
        <dbReference type="EMBL" id="TMP58548.1"/>
    </source>
</evidence>
<comment type="caution">
    <text evidence="4">The sequence shown here is derived from an EMBL/GenBank/DDBJ whole genome shotgun (WGS) entry which is preliminary data.</text>
</comment>
<dbReference type="PANTHER" id="PTHR43048:SF3">
    <property type="entry name" value="METHYLMALONYL-COA EPIMERASE, MITOCHONDRIAL"/>
    <property type="match status" value="1"/>
</dbReference>
<keyword evidence="5" id="KW-1185">Reference proteome</keyword>
<dbReference type="Proteomes" id="UP000307706">
    <property type="component" value="Unassembled WGS sequence"/>
</dbReference>
<accession>A0A5S3XNG4</accession>
<evidence type="ECO:0000313" key="5">
    <source>
        <dbReference type="Proteomes" id="UP000305730"/>
    </source>
</evidence>
<dbReference type="InterPro" id="IPR051785">
    <property type="entry name" value="MMCE/EMCE_epimerase"/>
</dbReference>
<reference evidence="5 6" key="2">
    <citation type="submission" date="2019-06" db="EMBL/GenBank/DDBJ databases">
        <title>Co-occurence of chitin degradation, pigmentation and bioactivity in marine Pseudoalteromonas.</title>
        <authorList>
            <person name="Sonnenschein E.C."/>
            <person name="Bech P.K."/>
        </authorList>
    </citation>
    <scope>NUCLEOTIDE SEQUENCE [LARGE SCALE GENOMIC DNA]</scope>
    <source>
        <strain evidence="6">S2231</strain>
        <strain evidence="3 5">S2233</strain>
    </source>
</reference>
<evidence type="ECO:0000313" key="3">
    <source>
        <dbReference type="EMBL" id="TMP43893.1"/>
    </source>
</evidence>
<dbReference type="PANTHER" id="PTHR43048">
    <property type="entry name" value="METHYLMALONYL-COA EPIMERASE"/>
    <property type="match status" value="1"/>
</dbReference>
<dbReference type="InterPro" id="IPR004360">
    <property type="entry name" value="Glyas_Fos-R_dOase_dom"/>
</dbReference>
<sequence>MKNILNHTTRIDHLAIAVRELQPAIEFYCGILGFELLREREVTGQFSGMLAAELCGNGFTIVLVQGTNEESQVSRFVREYGPGVQHVAIEVENLDEAMGRLHESGLAFSTNVIHGDQLKQIFTMRDQNSGTMFEFIEKQESTSQFEKTSIQNLFEQLEVAGAY</sequence>
<dbReference type="AlphaFoldDB" id="A0A5S3XNG4"/>
<dbReference type="Gene3D" id="3.10.180.10">
    <property type="entry name" value="2,3-Dihydroxybiphenyl 1,2-Dioxygenase, domain 1"/>
    <property type="match status" value="1"/>
</dbReference>
<dbReference type="GO" id="GO:0046872">
    <property type="term" value="F:metal ion binding"/>
    <property type="evidence" value="ECO:0007669"/>
    <property type="project" value="UniProtKB-KW"/>
</dbReference>
<dbReference type="InterPro" id="IPR029068">
    <property type="entry name" value="Glyas_Bleomycin-R_OHBP_Dase"/>
</dbReference>
<dbReference type="Pfam" id="PF00903">
    <property type="entry name" value="Glyoxalase"/>
    <property type="match status" value="1"/>
</dbReference>
<dbReference type="GO" id="GO:0046491">
    <property type="term" value="P:L-methylmalonyl-CoA metabolic process"/>
    <property type="evidence" value="ECO:0007669"/>
    <property type="project" value="TreeGrafter"/>
</dbReference>
<reference evidence="5 6" key="1">
    <citation type="submission" date="2017-12" db="EMBL/GenBank/DDBJ databases">
        <authorList>
            <person name="Paulsen S."/>
            <person name="Gram L.K."/>
        </authorList>
    </citation>
    <scope>NUCLEOTIDE SEQUENCE [LARGE SCALE GENOMIC DNA]</scope>
    <source>
        <strain evidence="4 6">S2231</strain>
        <strain evidence="3 5">S2233</strain>
    </source>
</reference>
<protein>
    <submittedName>
        <fullName evidence="4">Glyoxalase</fullName>
    </submittedName>
</protein>
<gene>
    <name evidence="4" type="ORF">CWB96_11770</name>
    <name evidence="3" type="ORF">CWB97_07720</name>
</gene>
<dbReference type="InterPro" id="IPR037523">
    <property type="entry name" value="VOC_core"/>
</dbReference>
<name>A0A5S3XNG4_9GAMM</name>
<reference evidence="4" key="3">
    <citation type="submission" date="2019-09" db="EMBL/GenBank/DDBJ databases">
        <title>Co-occurence of chitin degradation, pigmentation and bioactivity in marine Pseudoalteromonas.</title>
        <authorList>
            <person name="Sonnenschein E.C."/>
            <person name="Bech P.K."/>
        </authorList>
    </citation>
    <scope>NUCLEOTIDE SEQUENCE</scope>
    <source>
        <strain evidence="4">S2231</strain>
    </source>
</reference>
<dbReference type="GO" id="GO:0004493">
    <property type="term" value="F:methylmalonyl-CoA epimerase activity"/>
    <property type="evidence" value="ECO:0007669"/>
    <property type="project" value="TreeGrafter"/>
</dbReference>
<evidence type="ECO:0000259" key="2">
    <source>
        <dbReference type="PROSITE" id="PS51819"/>
    </source>
</evidence>
<dbReference type="EMBL" id="PNCL01000056">
    <property type="protein sequence ID" value="TMP58548.1"/>
    <property type="molecule type" value="Genomic_DNA"/>
</dbReference>
<feature type="domain" description="VOC" evidence="2">
    <location>
        <begin position="10"/>
        <end position="138"/>
    </location>
</feature>
<keyword evidence="1" id="KW-0479">Metal-binding</keyword>
<evidence type="ECO:0000313" key="6">
    <source>
        <dbReference type="Proteomes" id="UP000307706"/>
    </source>
</evidence>
<dbReference type="PROSITE" id="PS51819">
    <property type="entry name" value="VOC"/>
    <property type="match status" value="1"/>
</dbReference>
<dbReference type="SUPFAM" id="SSF54593">
    <property type="entry name" value="Glyoxalase/Bleomycin resistance protein/Dihydroxybiphenyl dioxygenase"/>
    <property type="match status" value="1"/>
</dbReference>
<dbReference type="EMBL" id="PNCK01000026">
    <property type="protein sequence ID" value="TMP43893.1"/>
    <property type="molecule type" value="Genomic_DNA"/>
</dbReference>
<evidence type="ECO:0000256" key="1">
    <source>
        <dbReference type="ARBA" id="ARBA00022723"/>
    </source>
</evidence>
<dbReference type="RefSeq" id="WP_138596267.1">
    <property type="nucleotide sequence ID" value="NZ_PNCK01000026.1"/>
</dbReference>
<dbReference type="Proteomes" id="UP000305730">
    <property type="component" value="Unassembled WGS sequence"/>
</dbReference>
<dbReference type="OrthoDB" id="9788468at2"/>
<organism evidence="4 6">
    <name type="scientific">Pseudoalteromonas citrea</name>
    <dbReference type="NCBI Taxonomy" id="43655"/>
    <lineage>
        <taxon>Bacteria</taxon>
        <taxon>Pseudomonadati</taxon>
        <taxon>Pseudomonadota</taxon>
        <taxon>Gammaproteobacteria</taxon>
        <taxon>Alteromonadales</taxon>
        <taxon>Pseudoalteromonadaceae</taxon>
        <taxon>Pseudoalteromonas</taxon>
    </lineage>
</organism>